<feature type="binding site" evidence="8">
    <location>
        <position position="418"/>
    </location>
    <ligand>
        <name>[4Fe-4S] cluster</name>
        <dbReference type="ChEBI" id="CHEBI:49883"/>
        <label>1</label>
    </ligand>
</feature>
<organism evidence="10 11">
    <name type="scientific">Chitinivibrio alkaliphilus ACht1</name>
    <dbReference type="NCBI Taxonomy" id="1313304"/>
    <lineage>
        <taxon>Bacteria</taxon>
        <taxon>Pseudomonadati</taxon>
        <taxon>Fibrobacterota</taxon>
        <taxon>Chitinivibrionia</taxon>
        <taxon>Chitinivibrionales</taxon>
        <taxon>Chitinivibrionaceae</taxon>
        <taxon>Chitinivibrio</taxon>
    </lineage>
</organism>
<sequence>MFFRKKTFRGGIHPPDCKDTATEKTTTFPAPARVFIPMVMHIGAPARVLVKKGDTVRKGACIGEAGGKISAPVHSSISGTVVKVATYPHPAGNTITTVEIENDFSDTEVTLPPIHNWHETASDVLIQRISEAGIIGKGGASFPTAVKLTPPPGVNIDTLLINAAECEPYLTADYRLMLENTEEFLHGVAIAKRILDTEQTIIGIEKNKPEAISALSRAIKRSSRYSFIELVPLETKYPQGGEKQLISALTGREVPHGKLPLAVQTVVLNTGTAKAIHDAVLLGKPLVERIVTVTGPTVQKPGNYRIPVGTPVQDIVSQCEADLSATSKVILGGPMMGLALADLRAPILKSTSGVLCLPEKTPAQQSAPCINCGNCVKACPMRLVPSHFAKFVENERFDALEEAHITDCIDCGCCTFTCPSKINIVHAIKLGKQTLKENNRTL</sequence>
<evidence type="ECO:0000256" key="8">
    <source>
        <dbReference type="HAMAP-Rule" id="MF_00461"/>
    </source>
</evidence>
<keyword evidence="8" id="KW-1003">Cell membrane</keyword>
<feature type="binding site" evidence="8">
    <location>
        <position position="379"/>
    </location>
    <ligand>
        <name>[4Fe-4S] cluster</name>
        <dbReference type="ChEBI" id="CHEBI:49883"/>
        <label>2</label>
    </ligand>
</feature>
<gene>
    <name evidence="8" type="primary">rnfC</name>
    <name evidence="10" type="ORF">CALK_0851</name>
</gene>
<comment type="subcellular location">
    <subcellularLocation>
        <location evidence="8">Cell membrane</location>
        <topology evidence="8">Peripheral membrane protein</topology>
    </subcellularLocation>
</comment>
<evidence type="ECO:0000256" key="3">
    <source>
        <dbReference type="ARBA" id="ARBA00022723"/>
    </source>
</evidence>
<feature type="binding site" evidence="8">
    <location>
        <position position="369"/>
    </location>
    <ligand>
        <name>[4Fe-4S] cluster</name>
        <dbReference type="ChEBI" id="CHEBI:49883"/>
        <label>1</label>
    </ligand>
</feature>
<dbReference type="InterPro" id="IPR037225">
    <property type="entry name" value="Nuo51_FMN-bd_sf"/>
</dbReference>
<feature type="binding site" evidence="8">
    <location>
        <position position="414"/>
    </location>
    <ligand>
        <name>[4Fe-4S] cluster</name>
        <dbReference type="ChEBI" id="CHEBI:49883"/>
        <label>2</label>
    </ligand>
</feature>
<dbReference type="GO" id="GO:0046872">
    <property type="term" value="F:metal ion binding"/>
    <property type="evidence" value="ECO:0007669"/>
    <property type="project" value="UniProtKB-KW"/>
</dbReference>
<feature type="binding site" evidence="8">
    <location>
        <position position="375"/>
    </location>
    <ligand>
        <name>[4Fe-4S] cluster</name>
        <dbReference type="ChEBI" id="CHEBI:49883"/>
        <label>1</label>
    </ligand>
</feature>
<keyword evidence="11" id="KW-1185">Reference proteome</keyword>
<dbReference type="InterPro" id="IPR011538">
    <property type="entry name" value="Nuo51_FMN-bd"/>
</dbReference>
<name>U7D861_9BACT</name>
<comment type="cofactor">
    <cofactor evidence="8">
        <name>[4Fe-4S] cluster</name>
        <dbReference type="ChEBI" id="CHEBI:49883"/>
    </cofactor>
    <text evidence="8">Binds 2 [4Fe-4S] clusters per subunit.</text>
</comment>
<dbReference type="RefSeq" id="WP_022636359.1">
    <property type="nucleotide sequence ID" value="NZ_ASJR01000006.1"/>
</dbReference>
<dbReference type="GO" id="GO:0022900">
    <property type="term" value="P:electron transport chain"/>
    <property type="evidence" value="ECO:0007669"/>
    <property type="project" value="UniProtKB-UniRule"/>
</dbReference>
<dbReference type="Pfam" id="PF01512">
    <property type="entry name" value="Complex1_51K"/>
    <property type="match status" value="1"/>
</dbReference>
<evidence type="ECO:0000313" key="10">
    <source>
        <dbReference type="EMBL" id="ERP32128.1"/>
    </source>
</evidence>
<comment type="similarity">
    <text evidence="8">Belongs to the 4Fe4S bacterial-type ferredoxin family. RnfC subfamily.</text>
</comment>
<protein>
    <recommendedName>
        <fullName evidence="8">Ion-translocating oxidoreductase complex subunit C</fullName>
        <ecNumber evidence="8">7.-.-.-</ecNumber>
    </recommendedName>
    <alternativeName>
        <fullName evidence="8">Rnf electron transport complex subunit C</fullName>
    </alternativeName>
</protein>
<comment type="caution">
    <text evidence="10">The sequence shown here is derived from an EMBL/GenBank/DDBJ whole genome shotgun (WGS) entry which is preliminary data.</text>
</comment>
<evidence type="ECO:0000256" key="5">
    <source>
        <dbReference type="ARBA" id="ARBA00022982"/>
    </source>
</evidence>
<dbReference type="Gene3D" id="3.40.50.11540">
    <property type="entry name" value="NADH-ubiquinone oxidoreductase 51kDa subunit"/>
    <property type="match status" value="1"/>
</dbReference>
<dbReference type="SUPFAM" id="SSF142019">
    <property type="entry name" value="Nqo1 FMN-binding domain-like"/>
    <property type="match status" value="1"/>
</dbReference>
<dbReference type="GO" id="GO:0051539">
    <property type="term" value="F:4 iron, 4 sulfur cluster binding"/>
    <property type="evidence" value="ECO:0007669"/>
    <property type="project" value="UniProtKB-KW"/>
</dbReference>
<evidence type="ECO:0000256" key="7">
    <source>
        <dbReference type="ARBA" id="ARBA00023014"/>
    </source>
</evidence>
<keyword evidence="7 8" id="KW-0411">Iron-sulfur</keyword>
<dbReference type="HAMAP" id="MF_00461">
    <property type="entry name" value="RsxC_RnfC"/>
    <property type="match status" value="1"/>
</dbReference>
<keyword evidence="2 8" id="KW-0004">4Fe-4S</keyword>
<dbReference type="Pfam" id="PF13187">
    <property type="entry name" value="Fer4_9"/>
    <property type="match status" value="1"/>
</dbReference>
<dbReference type="GO" id="GO:0009055">
    <property type="term" value="F:electron transfer activity"/>
    <property type="evidence" value="ECO:0007669"/>
    <property type="project" value="InterPro"/>
</dbReference>
<dbReference type="PATRIC" id="fig|1313304.3.peg.815"/>
<evidence type="ECO:0000256" key="6">
    <source>
        <dbReference type="ARBA" id="ARBA00023004"/>
    </source>
</evidence>
<feature type="binding site" evidence="8">
    <location>
        <position position="411"/>
    </location>
    <ligand>
        <name>[4Fe-4S] cluster</name>
        <dbReference type="ChEBI" id="CHEBI:49883"/>
        <label>2</label>
    </ligand>
</feature>
<reference evidence="10 11" key="1">
    <citation type="journal article" date="2013" name="Environ. Microbiol.">
        <title>Genome analysis of Chitinivibrio alkaliphilus gen. nov., sp. nov., a novel extremely haloalkaliphilic anaerobic chitinolytic bacterium from the candidate phylum Termite Group 3.</title>
        <authorList>
            <person name="Sorokin D.Y."/>
            <person name="Gumerov V.M."/>
            <person name="Rakitin A.L."/>
            <person name="Beletsky A.V."/>
            <person name="Damste J.S."/>
            <person name="Muyzer G."/>
            <person name="Mardanov A.V."/>
            <person name="Ravin N.V."/>
        </authorList>
    </citation>
    <scope>NUCLEOTIDE SEQUENCE [LARGE SCALE GENOMIC DNA]</scope>
    <source>
        <strain evidence="10 11">ACht1</strain>
    </source>
</reference>
<dbReference type="PANTHER" id="PTHR43034:SF2">
    <property type="entry name" value="ION-TRANSLOCATING OXIDOREDUCTASE COMPLEX SUBUNIT C"/>
    <property type="match status" value="1"/>
</dbReference>
<dbReference type="InterPro" id="IPR010208">
    <property type="entry name" value="Ion_transpt_RnfC/RsxC"/>
</dbReference>
<accession>U7D861</accession>
<dbReference type="Proteomes" id="UP000017148">
    <property type="component" value="Unassembled WGS sequence"/>
</dbReference>
<feature type="binding site" evidence="8">
    <location>
        <position position="408"/>
    </location>
    <ligand>
        <name>[4Fe-4S] cluster</name>
        <dbReference type="ChEBI" id="CHEBI:49883"/>
        <label>2</label>
    </ligand>
</feature>
<proteinExistence type="inferred from homology"/>
<dbReference type="InterPro" id="IPR017900">
    <property type="entry name" value="4Fe4S_Fe_S_CS"/>
</dbReference>
<keyword evidence="3 8" id="KW-0479">Metal-binding</keyword>
<dbReference type="PANTHER" id="PTHR43034">
    <property type="entry name" value="ION-TRANSLOCATING OXIDOREDUCTASE COMPLEX SUBUNIT C"/>
    <property type="match status" value="1"/>
</dbReference>
<dbReference type="NCBIfam" id="TIGR01945">
    <property type="entry name" value="rnfC"/>
    <property type="match status" value="1"/>
</dbReference>
<dbReference type="GO" id="GO:0005886">
    <property type="term" value="C:plasma membrane"/>
    <property type="evidence" value="ECO:0007669"/>
    <property type="project" value="UniProtKB-SubCell"/>
</dbReference>
<dbReference type="InterPro" id="IPR019554">
    <property type="entry name" value="Soluble_ligand-bd"/>
</dbReference>
<evidence type="ECO:0000256" key="1">
    <source>
        <dbReference type="ARBA" id="ARBA00022448"/>
    </source>
</evidence>
<dbReference type="OrthoDB" id="9767754at2"/>
<keyword evidence="8" id="KW-0472">Membrane</keyword>
<dbReference type="eggNOG" id="COG4656">
    <property type="taxonomic scope" value="Bacteria"/>
</dbReference>
<keyword evidence="5 8" id="KW-0249">Electron transport</keyword>
<feature type="domain" description="4Fe-4S ferredoxin-type" evidence="9">
    <location>
        <begin position="399"/>
        <end position="428"/>
    </location>
</feature>
<dbReference type="NCBIfam" id="NF003454">
    <property type="entry name" value="PRK05035.1"/>
    <property type="match status" value="1"/>
</dbReference>
<comment type="function">
    <text evidence="8">Part of a membrane-bound complex that couples electron transfer with translocation of ions across the membrane.</text>
</comment>
<dbReference type="AlphaFoldDB" id="U7D861"/>
<dbReference type="InterPro" id="IPR017896">
    <property type="entry name" value="4Fe4S_Fe-S-bd"/>
</dbReference>
<dbReference type="PROSITE" id="PS00198">
    <property type="entry name" value="4FE4S_FER_1"/>
    <property type="match status" value="1"/>
</dbReference>
<evidence type="ECO:0000313" key="11">
    <source>
        <dbReference type="Proteomes" id="UP000017148"/>
    </source>
</evidence>
<dbReference type="EMBL" id="ASJR01000006">
    <property type="protein sequence ID" value="ERP32128.1"/>
    <property type="molecule type" value="Genomic_DNA"/>
</dbReference>
<dbReference type="PROSITE" id="PS51379">
    <property type="entry name" value="4FE4S_FER_2"/>
    <property type="match status" value="2"/>
</dbReference>
<keyword evidence="8" id="KW-1278">Translocase</keyword>
<feature type="binding site" evidence="8">
    <location>
        <position position="372"/>
    </location>
    <ligand>
        <name>[4Fe-4S] cluster</name>
        <dbReference type="ChEBI" id="CHEBI:49883"/>
        <label>1</label>
    </ligand>
</feature>
<keyword evidence="6 8" id="KW-0408">Iron</keyword>
<keyword evidence="4 8" id="KW-0677">Repeat</keyword>
<comment type="subunit">
    <text evidence="8">The complex is composed of six subunits: RnfA, RnfB, RnfC, RnfD, RnfE and RnfG.</text>
</comment>
<keyword evidence="1 8" id="KW-0813">Transport</keyword>
<dbReference type="Pfam" id="PF10531">
    <property type="entry name" value="SLBB"/>
    <property type="match status" value="1"/>
</dbReference>
<dbReference type="Pfam" id="PF13375">
    <property type="entry name" value="RnfC_N"/>
    <property type="match status" value="1"/>
</dbReference>
<feature type="domain" description="4Fe-4S ferredoxin-type" evidence="9">
    <location>
        <begin position="360"/>
        <end position="389"/>
    </location>
</feature>
<dbReference type="STRING" id="1313304.CALK_0851"/>
<evidence type="ECO:0000259" key="9">
    <source>
        <dbReference type="PROSITE" id="PS51379"/>
    </source>
</evidence>
<dbReference type="SUPFAM" id="SSF46548">
    <property type="entry name" value="alpha-helical ferredoxin"/>
    <property type="match status" value="1"/>
</dbReference>
<dbReference type="EC" id="7.-.-.-" evidence="8"/>
<dbReference type="InterPro" id="IPR026902">
    <property type="entry name" value="RnfC_N"/>
</dbReference>
<dbReference type="Gene3D" id="3.30.70.20">
    <property type="match status" value="1"/>
</dbReference>
<evidence type="ECO:0000256" key="4">
    <source>
        <dbReference type="ARBA" id="ARBA00022737"/>
    </source>
</evidence>
<evidence type="ECO:0000256" key="2">
    <source>
        <dbReference type="ARBA" id="ARBA00022485"/>
    </source>
</evidence>